<keyword evidence="1" id="KW-1133">Transmembrane helix</keyword>
<sequence>MELVKKKTSKTKETRLGVYSFVCALMSLAYLNIFLIRMDEMGALFNFFFMYLPIIGAGLALFSFIRIRYKKTFALWALGLYAFMFICIVVIFFFGLTINAKP</sequence>
<feature type="transmembrane region" description="Helical" evidence="1">
    <location>
        <begin position="16"/>
        <end position="36"/>
    </location>
</feature>
<dbReference type="EMBL" id="VTEG01000010">
    <property type="protein sequence ID" value="TYR98590.1"/>
    <property type="molecule type" value="Genomic_DNA"/>
</dbReference>
<protein>
    <submittedName>
        <fullName evidence="2">Uncharacterized protein</fullName>
    </submittedName>
</protein>
<organism evidence="2 3">
    <name type="scientific">Rossellomorea vietnamensis</name>
    <dbReference type="NCBI Taxonomy" id="218284"/>
    <lineage>
        <taxon>Bacteria</taxon>
        <taxon>Bacillati</taxon>
        <taxon>Bacillota</taxon>
        <taxon>Bacilli</taxon>
        <taxon>Bacillales</taxon>
        <taxon>Bacillaceae</taxon>
        <taxon>Rossellomorea</taxon>
    </lineage>
</organism>
<feature type="transmembrane region" description="Helical" evidence="1">
    <location>
        <begin position="42"/>
        <end position="62"/>
    </location>
</feature>
<gene>
    <name evidence="2" type="ORF">FZC84_14255</name>
</gene>
<comment type="caution">
    <text evidence="2">The sequence shown here is derived from an EMBL/GenBank/DDBJ whole genome shotgun (WGS) entry which is preliminary data.</text>
</comment>
<reference evidence="2 3" key="1">
    <citation type="submission" date="2019-08" db="EMBL/GenBank/DDBJ databases">
        <title>Bacillus genomes from the desert of Cuatro Cienegas, Coahuila.</title>
        <authorList>
            <person name="Olmedo-Alvarez G."/>
        </authorList>
    </citation>
    <scope>NUCLEOTIDE SEQUENCE [LARGE SCALE GENOMIC DNA]</scope>
    <source>
        <strain evidence="2 3">CH128b_4D</strain>
    </source>
</reference>
<accession>A0A5D4MCA0</accession>
<dbReference type="Proteomes" id="UP000325182">
    <property type="component" value="Unassembled WGS sequence"/>
</dbReference>
<name>A0A5D4MCA0_9BACI</name>
<evidence type="ECO:0000313" key="3">
    <source>
        <dbReference type="Proteomes" id="UP000325182"/>
    </source>
</evidence>
<dbReference type="RefSeq" id="WP_148954353.1">
    <property type="nucleotide sequence ID" value="NZ_VTEG01000010.1"/>
</dbReference>
<evidence type="ECO:0000256" key="1">
    <source>
        <dbReference type="SAM" id="Phobius"/>
    </source>
</evidence>
<feature type="transmembrane region" description="Helical" evidence="1">
    <location>
        <begin position="74"/>
        <end position="98"/>
    </location>
</feature>
<proteinExistence type="predicted"/>
<dbReference type="AlphaFoldDB" id="A0A5D4MCA0"/>
<keyword evidence="1" id="KW-0472">Membrane</keyword>
<evidence type="ECO:0000313" key="2">
    <source>
        <dbReference type="EMBL" id="TYR98590.1"/>
    </source>
</evidence>
<keyword evidence="1" id="KW-0812">Transmembrane</keyword>